<dbReference type="SMART" id="SM00326">
    <property type="entry name" value="SH3"/>
    <property type="match status" value="1"/>
</dbReference>
<evidence type="ECO:0000313" key="7">
    <source>
        <dbReference type="Proteomes" id="UP000183567"/>
    </source>
</evidence>
<dbReference type="Gene3D" id="2.30.30.40">
    <property type="entry name" value="SH3 Domains"/>
    <property type="match status" value="1"/>
</dbReference>
<comment type="similarity">
    <text evidence="1">Belongs to the SH3YL1 family.</text>
</comment>
<dbReference type="GO" id="GO:0051017">
    <property type="term" value="P:actin filament bundle assembly"/>
    <property type="evidence" value="ECO:0007669"/>
    <property type="project" value="TreeGrafter"/>
</dbReference>
<dbReference type="PRINTS" id="PR00452">
    <property type="entry name" value="SH3DOMAIN"/>
</dbReference>
<evidence type="ECO:0000259" key="5">
    <source>
        <dbReference type="PROSITE" id="PS50002"/>
    </source>
</evidence>
<dbReference type="InterPro" id="IPR007461">
    <property type="entry name" value="Ysc84_actin-binding"/>
</dbReference>
<accession>A0A1J8QCC3</accession>
<dbReference type="InterPro" id="IPR033643">
    <property type="entry name" value="SYLF_SH3YL1-like"/>
</dbReference>
<dbReference type="GO" id="GO:0030479">
    <property type="term" value="C:actin cortical patch"/>
    <property type="evidence" value="ECO:0007669"/>
    <property type="project" value="TreeGrafter"/>
</dbReference>
<evidence type="ECO:0000313" key="6">
    <source>
        <dbReference type="EMBL" id="OJA18311.1"/>
    </source>
</evidence>
<dbReference type="GO" id="GO:0090730">
    <property type="term" value="C:Las1 complex"/>
    <property type="evidence" value="ECO:0007669"/>
    <property type="project" value="InterPro"/>
</dbReference>
<proteinExistence type="inferred from homology"/>
<keyword evidence="7" id="KW-1185">Reference proteome</keyword>
<comment type="caution">
    <text evidence="6">The sequence shown here is derived from an EMBL/GenBank/DDBJ whole genome shotgun (WGS) entry which is preliminary data.</text>
</comment>
<dbReference type="Proteomes" id="UP000183567">
    <property type="component" value="Unassembled WGS sequence"/>
</dbReference>
<feature type="region of interest" description="Disordered" evidence="4">
    <location>
        <begin position="780"/>
        <end position="833"/>
    </location>
</feature>
<evidence type="ECO:0000256" key="4">
    <source>
        <dbReference type="SAM" id="MobiDB-lite"/>
    </source>
</evidence>
<dbReference type="InterPro" id="IPR051702">
    <property type="entry name" value="SH3_domain_YSC84-like"/>
</dbReference>
<dbReference type="PANTHER" id="PTHR15629">
    <property type="entry name" value="SH3YL1 PROTEIN"/>
    <property type="match status" value="1"/>
</dbReference>
<dbReference type="InterPro" id="IPR001452">
    <property type="entry name" value="SH3_domain"/>
</dbReference>
<dbReference type="InterPro" id="IPR007174">
    <property type="entry name" value="Las1"/>
</dbReference>
<feature type="region of interest" description="Disordered" evidence="4">
    <location>
        <begin position="525"/>
        <end position="555"/>
    </location>
</feature>
<dbReference type="Pfam" id="PF00018">
    <property type="entry name" value="SH3_1"/>
    <property type="match status" value="1"/>
</dbReference>
<reference evidence="6 7" key="1">
    <citation type="submission" date="2016-03" db="EMBL/GenBank/DDBJ databases">
        <title>Comparative genomics of the ectomycorrhizal sister species Rhizopogon vinicolor and Rhizopogon vesiculosus (Basidiomycota: Boletales) reveals a divergence of the mating type B locus.</title>
        <authorList>
            <person name="Mujic A.B."/>
            <person name="Kuo A."/>
            <person name="Tritt A."/>
            <person name="Lipzen A."/>
            <person name="Chen C."/>
            <person name="Johnson J."/>
            <person name="Sharma A."/>
            <person name="Barry K."/>
            <person name="Grigoriev I.V."/>
            <person name="Spatafora J.W."/>
        </authorList>
    </citation>
    <scope>NUCLEOTIDE SEQUENCE [LARGE SCALE GENOMIC DNA]</scope>
    <source>
        <strain evidence="6 7">AM-OR11-056</strain>
    </source>
</reference>
<protein>
    <recommendedName>
        <fullName evidence="5">SH3 domain-containing protein</fullName>
    </recommendedName>
</protein>
<dbReference type="AlphaFoldDB" id="A0A1J8QCC3"/>
<dbReference type="InterPro" id="IPR036028">
    <property type="entry name" value="SH3-like_dom_sf"/>
</dbReference>
<dbReference type="GO" id="GO:0004519">
    <property type="term" value="F:endonuclease activity"/>
    <property type="evidence" value="ECO:0007669"/>
    <property type="project" value="InterPro"/>
</dbReference>
<dbReference type="Pfam" id="PF04366">
    <property type="entry name" value="Ysc84"/>
    <property type="match status" value="1"/>
</dbReference>
<dbReference type="OrthoDB" id="443981at2759"/>
<evidence type="ECO:0000256" key="2">
    <source>
        <dbReference type="ARBA" id="ARBA00022443"/>
    </source>
</evidence>
<sequence>MGNELEETVDKRQQRPPGHSKKAVNPGRNQTYYDIIILSASVTAAACARHTRLLKPLCYIDVHHDLIWRAARPRMRLPRRVPWANIGELDQLCSWIFADEGDLEAKQFAFNRLSAWRAITALPHALESTLSILTARLLDTSETTQNCPRLSLRQNYAAAIIRMVNGLVDPLQAGAYARSIASIAAQLGLPSWLVELRHAATHEDLPSLEMLREAARELTFYWGGQSLTWLLHNYFYPTINPSAPRLNTPTPLRPVTPLLKHYKTLLKLIMRDASLRKQYQPDVDAVLRDVERWLAEAKVAADFAADAYVWDTTIDSNDIEQEDPRERWALERLCDAMVEKGALVSLSQKRRNLQSDEFVPPQSSLVLWTPLLAHIQAYHPTFPSILTTRIVDSLLYERLNTEFDMDVVSFDVEDSRNDPSYHLALARWAAWVVRTYDNGQENGELSLRKNVIVLLASALAPGKTEGVKEFKILATLLEAVSSGFPELQKVSEMLLSASYPLPLQQWDAGDLTVMNERLHSLMSFGDDSQEHMDDSDAPATTSLPQPMKFNTPLPQTLPKECEKAAKIFSSFVDNKNNGLDGIIPRSVLENARGFAIFTVFKAGFVFSARAGTGIVIAKLDDGSWSAPSAIGSAGLGLGGQVGAEMTDFLIVLNSTSAVKSFMSAGSLTLGGNMSVAVGPLGRNGEAIGSLNSSGKVAAMYSYSKTRGLFGGVSIEGSVIVERQDANALAYKQDVTAKILLSGAVPCPEWASSLVKTLESCTGLPGTRKWIDDRERDQQSGYVFASPKSEGSTPSFLSKKKKGIDFPPGHWGRRKNSGSYFGGQEPEDVDDSSTLRDDYDLRAQSGSGFDTKFESDLAPPLQSRHRSFNSVSANTKDQFDPASPFNSLPPFISAHSGLSDKNVAHSRTMSMPLTYQPSNRYSSADYTNPFSSTPPPDDNFFESDIRTSPRGPFIKPKAELTSPLALGEGVGRAIALYDFYAVEAGDLSFSKGDVIVITKKSDSIDDWWTGKARGKEGIFPANFVEVV</sequence>
<dbReference type="Pfam" id="PF04031">
    <property type="entry name" value="Las1"/>
    <property type="match status" value="1"/>
</dbReference>
<feature type="region of interest" description="Disordered" evidence="4">
    <location>
        <begin position="1"/>
        <end position="26"/>
    </location>
</feature>
<dbReference type="SUPFAM" id="SSF50044">
    <property type="entry name" value="SH3-domain"/>
    <property type="match status" value="1"/>
</dbReference>
<dbReference type="PANTHER" id="PTHR15629:SF2">
    <property type="entry name" value="SH3 DOMAIN-CONTAINING YSC84-LIKE PROTEIN 1"/>
    <property type="match status" value="1"/>
</dbReference>
<evidence type="ECO:0000256" key="3">
    <source>
        <dbReference type="PROSITE-ProRule" id="PRU00192"/>
    </source>
</evidence>
<organism evidence="6 7">
    <name type="scientific">Rhizopogon vesiculosus</name>
    <dbReference type="NCBI Taxonomy" id="180088"/>
    <lineage>
        <taxon>Eukaryota</taxon>
        <taxon>Fungi</taxon>
        <taxon>Dikarya</taxon>
        <taxon>Basidiomycota</taxon>
        <taxon>Agaricomycotina</taxon>
        <taxon>Agaricomycetes</taxon>
        <taxon>Agaricomycetidae</taxon>
        <taxon>Boletales</taxon>
        <taxon>Suillineae</taxon>
        <taxon>Rhizopogonaceae</taxon>
        <taxon>Rhizopogon</taxon>
    </lineage>
</organism>
<dbReference type="FunFam" id="2.30.30.40:FF:000100">
    <property type="entry name" value="SH3 domain-containing YSC84-like protein 1"/>
    <property type="match status" value="1"/>
</dbReference>
<dbReference type="GO" id="GO:0051666">
    <property type="term" value="P:actin cortical patch localization"/>
    <property type="evidence" value="ECO:0007669"/>
    <property type="project" value="TreeGrafter"/>
</dbReference>
<dbReference type="GO" id="GO:0006364">
    <property type="term" value="P:rRNA processing"/>
    <property type="evidence" value="ECO:0007669"/>
    <property type="project" value="InterPro"/>
</dbReference>
<dbReference type="GO" id="GO:0051015">
    <property type="term" value="F:actin filament binding"/>
    <property type="evidence" value="ECO:0007669"/>
    <property type="project" value="TreeGrafter"/>
</dbReference>
<gene>
    <name evidence="6" type="ORF">AZE42_09347</name>
</gene>
<keyword evidence="2 3" id="KW-0728">SH3 domain</keyword>
<dbReference type="STRING" id="180088.A0A1J8QCC3"/>
<dbReference type="PROSITE" id="PS50002">
    <property type="entry name" value="SH3"/>
    <property type="match status" value="1"/>
</dbReference>
<name>A0A1J8QCC3_9AGAM</name>
<evidence type="ECO:0000256" key="1">
    <source>
        <dbReference type="ARBA" id="ARBA00007761"/>
    </source>
</evidence>
<feature type="domain" description="SH3" evidence="5">
    <location>
        <begin position="967"/>
        <end position="1026"/>
    </location>
</feature>
<dbReference type="CDD" id="cd11525">
    <property type="entry name" value="SYLF_SH3YL1_like"/>
    <property type="match status" value="1"/>
</dbReference>
<dbReference type="EMBL" id="LVVM01001547">
    <property type="protein sequence ID" value="OJA18311.1"/>
    <property type="molecule type" value="Genomic_DNA"/>
</dbReference>
<dbReference type="GO" id="GO:0035091">
    <property type="term" value="F:phosphatidylinositol binding"/>
    <property type="evidence" value="ECO:0007669"/>
    <property type="project" value="TreeGrafter"/>
</dbReference>
<dbReference type="CDD" id="cd11842">
    <property type="entry name" value="SH3_Ysc84p_like"/>
    <property type="match status" value="1"/>
</dbReference>